<keyword evidence="2" id="KW-0472">Membrane</keyword>
<accession>A0A6N2T8F7</accession>
<reference evidence="3" key="1">
    <citation type="submission" date="2019-11" db="EMBL/GenBank/DDBJ databases">
        <authorList>
            <person name="Feng L."/>
        </authorList>
    </citation>
    <scope>NUCLEOTIDE SEQUENCE</scope>
    <source>
        <strain evidence="3">BhanseniiLFYP23</strain>
    </source>
</reference>
<evidence type="ECO:0008006" key="4">
    <source>
        <dbReference type="Google" id="ProtNLM"/>
    </source>
</evidence>
<evidence type="ECO:0000313" key="3">
    <source>
        <dbReference type="EMBL" id="VYT02014.1"/>
    </source>
</evidence>
<dbReference type="SUPFAM" id="SSF46565">
    <property type="entry name" value="Chaperone J-domain"/>
    <property type="match status" value="1"/>
</dbReference>
<dbReference type="EMBL" id="CACRSY010000009">
    <property type="protein sequence ID" value="VYT02014.1"/>
    <property type="molecule type" value="Genomic_DNA"/>
</dbReference>
<sequence>MREIDKKKLGKVLLLILKVVLAIPLTVVFIVIRGIQFFLKMCGAVVSFACIVSAVMLSIGVLVEIVLQINGNGPGIPAIILTMAVAGGLAYIPAAGVAMVMVVLEAVCSWIWKWYMGNSDNWKAFYKRPDYQWSAFEGGYKGKETDDAGFHIHYFKGIKSQEELKKRYYALLRIYHPDNSFGEDEITRSIMEEYDYLKNKFPKEESV</sequence>
<dbReference type="Gene3D" id="1.10.287.110">
    <property type="entry name" value="DnaJ domain"/>
    <property type="match status" value="1"/>
</dbReference>
<protein>
    <recommendedName>
        <fullName evidence="4">DnaJ domain protein</fullName>
    </recommendedName>
</protein>
<dbReference type="GO" id="GO:0006260">
    <property type="term" value="P:DNA replication"/>
    <property type="evidence" value="ECO:0007669"/>
    <property type="project" value="UniProtKB-KW"/>
</dbReference>
<keyword evidence="2" id="KW-1133">Transmembrane helix</keyword>
<feature type="transmembrane region" description="Helical" evidence="2">
    <location>
        <begin position="44"/>
        <end position="67"/>
    </location>
</feature>
<keyword evidence="2" id="KW-0812">Transmembrane</keyword>
<dbReference type="RefSeq" id="WP_004221256.1">
    <property type="nucleotide sequence ID" value="NZ_CACRSY010000009.1"/>
</dbReference>
<feature type="transmembrane region" description="Helical" evidence="2">
    <location>
        <begin position="79"/>
        <end position="112"/>
    </location>
</feature>
<organism evidence="3">
    <name type="scientific">Blautia hansenii</name>
    <name type="common">Ruminococcus hansenii</name>
    <dbReference type="NCBI Taxonomy" id="1322"/>
    <lineage>
        <taxon>Bacteria</taxon>
        <taxon>Bacillati</taxon>
        <taxon>Bacillota</taxon>
        <taxon>Clostridia</taxon>
        <taxon>Lachnospirales</taxon>
        <taxon>Lachnospiraceae</taxon>
        <taxon>Blautia</taxon>
    </lineage>
</organism>
<gene>
    <name evidence="3" type="ORF">BHLFYP23_02488</name>
</gene>
<proteinExistence type="predicted"/>
<feature type="transmembrane region" description="Helical" evidence="2">
    <location>
        <begin position="12"/>
        <end position="32"/>
    </location>
</feature>
<dbReference type="InterPro" id="IPR036869">
    <property type="entry name" value="J_dom_sf"/>
</dbReference>
<dbReference type="AlphaFoldDB" id="A0A6N2T8F7"/>
<evidence type="ECO:0000256" key="2">
    <source>
        <dbReference type="SAM" id="Phobius"/>
    </source>
</evidence>
<keyword evidence="1" id="KW-0235">DNA replication</keyword>
<name>A0A6N2T8F7_BLAHA</name>
<evidence type="ECO:0000256" key="1">
    <source>
        <dbReference type="ARBA" id="ARBA00022705"/>
    </source>
</evidence>